<dbReference type="EMBL" id="CP162551">
    <property type="protein sequence ID" value="XDI35566.1"/>
    <property type="molecule type" value="Genomic_DNA"/>
</dbReference>
<protein>
    <recommendedName>
        <fullName evidence="2">Nitric oxide dioxygenase</fullName>
    </recommendedName>
</protein>
<gene>
    <name evidence="1" type="ORF">AB3N04_12660</name>
</gene>
<evidence type="ECO:0000313" key="1">
    <source>
        <dbReference type="EMBL" id="XDI35566.1"/>
    </source>
</evidence>
<reference evidence="1" key="1">
    <citation type="submission" date="2024-07" db="EMBL/GenBank/DDBJ databases">
        <title>Identification and characteristics of an arsenic-resistant bacterial isolate, which belongs to a novel species.</title>
        <authorList>
            <person name="Juszczyk A."/>
            <person name="Kowalczyk A."/>
            <person name="Was K."/>
            <person name="Kosowicz W."/>
            <person name="Budzyn A."/>
            <person name="Latowski D."/>
        </authorList>
    </citation>
    <scope>NUCLEOTIDE SEQUENCE</scope>
    <source>
        <strain evidence="1">As8PL</strain>
    </source>
</reference>
<sequence length="58" mass="6599">MAEPTEDDVVRGKYDLHGLIELGWLRCALAAGDDADFYFCGPVPFMKAIKQYLARAWY</sequence>
<dbReference type="InterPro" id="IPR039261">
    <property type="entry name" value="FNR_nucleotide-bd"/>
</dbReference>
<name>A0AB39BQ98_9BACI</name>
<dbReference type="Gene3D" id="3.40.50.80">
    <property type="entry name" value="Nucleotide-binding domain of ferredoxin-NADP reductase (FNR) module"/>
    <property type="match status" value="1"/>
</dbReference>
<proteinExistence type="predicted"/>
<dbReference type="RefSeq" id="WP_368503111.1">
    <property type="nucleotide sequence ID" value="NZ_CP162551.1"/>
</dbReference>
<organism evidence="1">
    <name type="scientific">Alkalihalophilus sp. As8PL</name>
    <dbReference type="NCBI Taxonomy" id="3237103"/>
    <lineage>
        <taxon>Bacteria</taxon>
        <taxon>Bacillati</taxon>
        <taxon>Bacillota</taxon>
        <taxon>Bacilli</taxon>
        <taxon>Bacillales</taxon>
        <taxon>Bacillaceae</taxon>
        <taxon>Alkalihalophilus</taxon>
    </lineage>
</organism>
<dbReference type="AlphaFoldDB" id="A0AB39BQ98"/>
<dbReference type="SUPFAM" id="SSF52343">
    <property type="entry name" value="Ferredoxin reductase-like, C-terminal NADP-linked domain"/>
    <property type="match status" value="1"/>
</dbReference>
<accession>A0AB39BQ98</accession>
<evidence type="ECO:0008006" key="2">
    <source>
        <dbReference type="Google" id="ProtNLM"/>
    </source>
</evidence>